<dbReference type="EMBL" id="QGMH01000253">
    <property type="protein sequence ID" value="TVY22559.1"/>
    <property type="molecule type" value="Genomic_DNA"/>
</dbReference>
<dbReference type="OrthoDB" id="2013972at2759"/>
<accession>A0A8H8QTP0</accession>
<protein>
    <submittedName>
        <fullName evidence="2">Methyltransferase</fullName>
    </submittedName>
</protein>
<proteinExistence type="predicted"/>
<evidence type="ECO:0000313" key="2">
    <source>
        <dbReference type="EMBL" id="TVY22559.1"/>
    </source>
</evidence>
<dbReference type="Gene3D" id="3.40.50.150">
    <property type="entry name" value="Vaccinia Virus protein VP39"/>
    <property type="match status" value="1"/>
</dbReference>
<dbReference type="Pfam" id="PF13649">
    <property type="entry name" value="Methyltransf_25"/>
    <property type="match status" value="1"/>
</dbReference>
<dbReference type="SUPFAM" id="SSF53335">
    <property type="entry name" value="S-adenosyl-L-methionine-dependent methyltransferases"/>
    <property type="match status" value="1"/>
</dbReference>
<dbReference type="InterPro" id="IPR029063">
    <property type="entry name" value="SAM-dependent_MTases_sf"/>
</dbReference>
<feature type="domain" description="Methyltransferase" evidence="1">
    <location>
        <begin position="52"/>
        <end position="150"/>
    </location>
</feature>
<keyword evidence="2" id="KW-0489">Methyltransferase</keyword>
<evidence type="ECO:0000313" key="3">
    <source>
        <dbReference type="Proteomes" id="UP000431533"/>
    </source>
</evidence>
<dbReference type="GeneID" id="41989051"/>
<sequence length="287" mass="30937">MNAPEGTSKFVPKQALAPTPQLYDELVGDSMEQLAKASLAQISPIPFGSVIHDNGCGTGAGTAAVVEAIAASKAEVSIKGTDINEKALEVYRKHAAENKWPAEAEQMDSLKLSIADNTFTLTIGNAFLFVLPNDGIDAVKEMYRTLKPGGKMLVNSWAYVPNMEPLQTAAKATRPPGTPLPREGMAKWAPADFVQNVVEKGGFEKDKIVMKKAEVYCTTTELTHFATMLWSFIGGTSEVGWLESDEANWDKAINVVKEELAKTDGYKAIDGGRAQLKFVANIAIATK</sequence>
<evidence type="ECO:0000259" key="1">
    <source>
        <dbReference type="Pfam" id="PF13649"/>
    </source>
</evidence>
<gene>
    <name evidence="2" type="primary">ktnA</name>
    <name evidence="2" type="ORF">LHYA1_G008853</name>
</gene>
<reference evidence="2 3" key="1">
    <citation type="submission" date="2018-05" db="EMBL/GenBank/DDBJ databases">
        <title>Genome sequencing and assembly of the regulated plant pathogen Lachnellula willkommii and related sister species for the development of diagnostic species identification markers.</title>
        <authorList>
            <person name="Giroux E."/>
            <person name="Bilodeau G."/>
        </authorList>
    </citation>
    <scope>NUCLEOTIDE SEQUENCE [LARGE SCALE GENOMIC DNA]</scope>
    <source>
        <strain evidence="2 3">CBS 185.66</strain>
    </source>
</reference>
<keyword evidence="2" id="KW-0808">Transferase</keyword>
<organism evidence="2 3">
    <name type="scientific">Lachnellula hyalina</name>
    <dbReference type="NCBI Taxonomy" id="1316788"/>
    <lineage>
        <taxon>Eukaryota</taxon>
        <taxon>Fungi</taxon>
        <taxon>Dikarya</taxon>
        <taxon>Ascomycota</taxon>
        <taxon>Pezizomycotina</taxon>
        <taxon>Leotiomycetes</taxon>
        <taxon>Helotiales</taxon>
        <taxon>Lachnaceae</taxon>
        <taxon>Lachnellula</taxon>
    </lineage>
</organism>
<dbReference type="InterPro" id="IPR041698">
    <property type="entry name" value="Methyltransf_25"/>
</dbReference>
<dbReference type="RefSeq" id="XP_031001347.1">
    <property type="nucleotide sequence ID" value="XM_031153770.1"/>
</dbReference>
<dbReference type="GO" id="GO:0008168">
    <property type="term" value="F:methyltransferase activity"/>
    <property type="evidence" value="ECO:0007669"/>
    <property type="project" value="UniProtKB-KW"/>
</dbReference>
<comment type="caution">
    <text evidence="2">The sequence shown here is derived from an EMBL/GenBank/DDBJ whole genome shotgun (WGS) entry which is preliminary data.</text>
</comment>
<dbReference type="GO" id="GO:0032259">
    <property type="term" value="P:methylation"/>
    <property type="evidence" value="ECO:0007669"/>
    <property type="project" value="UniProtKB-KW"/>
</dbReference>
<dbReference type="CDD" id="cd02440">
    <property type="entry name" value="AdoMet_MTases"/>
    <property type="match status" value="1"/>
</dbReference>
<dbReference type="AlphaFoldDB" id="A0A8H8QTP0"/>
<name>A0A8H8QTP0_9HELO</name>
<keyword evidence="3" id="KW-1185">Reference proteome</keyword>
<dbReference type="Proteomes" id="UP000431533">
    <property type="component" value="Unassembled WGS sequence"/>
</dbReference>